<evidence type="ECO:0000313" key="2">
    <source>
        <dbReference type="Proteomes" id="UP000479293"/>
    </source>
</evidence>
<name>A0A7C9BA38_9BACT</name>
<sequence>MVLRSLILICLSFPLLSLSCSRDDSPESPAGDDTFRAVATGGLNFDVSGTTKAALVYYPSPKKTVLTLELVAPEGQWRRLVFNVWNYNREGVRDKLYLVYSPPPGSPTVTTDEAVSGSLMPDASSIGWVDFNSGQIEFEYYGTDRVRGTFIANLKTNDPRLPLKETVVLEGRFDTSYNKITK</sequence>
<keyword evidence="2" id="KW-1185">Reference proteome</keyword>
<organism evidence="1 2">
    <name type="scientific">Salmonirosea aquatica</name>
    <dbReference type="NCBI Taxonomy" id="2654236"/>
    <lineage>
        <taxon>Bacteria</taxon>
        <taxon>Pseudomonadati</taxon>
        <taxon>Bacteroidota</taxon>
        <taxon>Cytophagia</taxon>
        <taxon>Cytophagales</taxon>
        <taxon>Spirosomataceae</taxon>
        <taxon>Salmonirosea</taxon>
    </lineage>
</organism>
<dbReference type="Proteomes" id="UP000479293">
    <property type="component" value="Unassembled WGS sequence"/>
</dbReference>
<protein>
    <submittedName>
        <fullName evidence="1">Uncharacterized protein</fullName>
    </submittedName>
</protein>
<proteinExistence type="predicted"/>
<dbReference type="AlphaFoldDB" id="A0A7C9BA38"/>
<dbReference type="RefSeq" id="WP_152756752.1">
    <property type="nucleotide sequence ID" value="NZ_WHLY01000002.1"/>
</dbReference>
<comment type="caution">
    <text evidence="1">The sequence shown here is derived from an EMBL/GenBank/DDBJ whole genome shotgun (WGS) entry which is preliminary data.</text>
</comment>
<gene>
    <name evidence="1" type="ORF">GBK04_03085</name>
</gene>
<dbReference type="EMBL" id="WHLY01000002">
    <property type="protein sequence ID" value="MPR32356.1"/>
    <property type="molecule type" value="Genomic_DNA"/>
</dbReference>
<evidence type="ECO:0000313" key="1">
    <source>
        <dbReference type="EMBL" id="MPR32356.1"/>
    </source>
</evidence>
<reference evidence="1 2" key="1">
    <citation type="submission" date="2019-10" db="EMBL/GenBank/DDBJ databases">
        <title>Draft Genome Sequence of Cytophagaceae sp. SJW1-29.</title>
        <authorList>
            <person name="Choi A."/>
        </authorList>
    </citation>
    <scope>NUCLEOTIDE SEQUENCE [LARGE SCALE GENOMIC DNA]</scope>
    <source>
        <strain evidence="1 2">SJW1-29</strain>
    </source>
</reference>
<dbReference type="PROSITE" id="PS51257">
    <property type="entry name" value="PROKAR_LIPOPROTEIN"/>
    <property type="match status" value="1"/>
</dbReference>
<accession>A0A7C9BA38</accession>